<feature type="transmembrane region" description="Helical" evidence="1">
    <location>
        <begin position="54"/>
        <end position="75"/>
    </location>
</feature>
<evidence type="ECO:0000313" key="3">
    <source>
        <dbReference type="Proteomes" id="UP000242700"/>
    </source>
</evidence>
<dbReference type="STRING" id="586411.SAMN05216187_108134"/>
<feature type="transmembrane region" description="Helical" evidence="1">
    <location>
        <begin position="111"/>
        <end position="130"/>
    </location>
</feature>
<reference evidence="3" key="1">
    <citation type="submission" date="2016-10" db="EMBL/GenBank/DDBJ databases">
        <authorList>
            <person name="Varghese N."/>
            <person name="Submissions S."/>
        </authorList>
    </citation>
    <scope>NUCLEOTIDE SEQUENCE [LARGE SCALE GENOMIC DNA]</scope>
    <source>
        <strain evidence="3">CGMCC 1.8911</strain>
    </source>
</reference>
<proteinExistence type="predicted"/>
<dbReference type="EMBL" id="FNFI01000008">
    <property type="protein sequence ID" value="SDK43889.1"/>
    <property type="molecule type" value="Genomic_DNA"/>
</dbReference>
<organism evidence="2 3">
    <name type="scientific">Jeotgalicoccus aerolatus</name>
    <dbReference type="NCBI Taxonomy" id="709510"/>
    <lineage>
        <taxon>Bacteria</taxon>
        <taxon>Bacillati</taxon>
        <taxon>Bacillota</taxon>
        <taxon>Bacilli</taxon>
        <taxon>Bacillales</taxon>
        <taxon>Staphylococcaceae</taxon>
        <taxon>Jeotgalicoccus</taxon>
    </lineage>
</organism>
<evidence type="ECO:0000256" key="1">
    <source>
        <dbReference type="SAM" id="Phobius"/>
    </source>
</evidence>
<keyword evidence="1" id="KW-1133">Transmembrane helix</keyword>
<sequence>MIDKRKSLSNIEVEAMLLYVFVSTSMAIRGYAILTTSEASVVRSSLYSTMDKILPFNLWGIIFILAAAVILISPISQTYRKYYFSIAGNLIGGTTALMMASIGFIESHQGFTPLQISSIAFFNIVLFLHGGTHLWKEKRRIHTLHE</sequence>
<feature type="transmembrane region" description="Helical" evidence="1">
    <location>
        <begin position="16"/>
        <end position="34"/>
    </location>
</feature>
<gene>
    <name evidence="2" type="ORF">SAMN05216187_108134</name>
</gene>
<dbReference type="Proteomes" id="UP000242700">
    <property type="component" value="Unassembled WGS sequence"/>
</dbReference>
<name>A0A1G9BWR3_9STAP</name>
<dbReference type="OrthoDB" id="2417839at2"/>
<feature type="transmembrane region" description="Helical" evidence="1">
    <location>
        <begin position="82"/>
        <end position="105"/>
    </location>
</feature>
<dbReference type="AlphaFoldDB" id="A0A1G9BWR3"/>
<keyword evidence="1" id="KW-0812">Transmembrane</keyword>
<evidence type="ECO:0000313" key="2">
    <source>
        <dbReference type="EMBL" id="SDK43889.1"/>
    </source>
</evidence>
<dbReference type="RefSeq" id="WP_092598546.1">
    <property type="nucleotide sequence ID" value="NZ_FNFI01000008.1"/>
</dbReference>
<accession>A0A1G9BWR3</accession>
<keyword evidence="1" id="KW-0472">Membrane</keyword>
<protein>
    <submittedName>
        <fullName evidence="2">Uncharacterized protein</fullName>
    </submittedName>
</protein>